<evidence type="ECO:0000313" key="3">
    <source>
        <dbReference type="EMBL" id="RQG99482.1"/>
    </source>
</evidence>
<protein>
    <recommendedName>
        <fullName evidence="2">SnoaL-like domain-containing protein</fullName>
    </recommendedName>
</protein>
<keyword evidence="4" id="KW-1185">Reference proteome</keyword>
<dbReference type="Gene3D" id="3.10.450.50">
    <property type="match status" value="1"/>
</dbReference>
<dbReference type="InterPro" id="IPR037401">
    <property type="entry name" value="SnoaL-like"/>
</dbReference>
<reference evidence="3 4" key="1">
    <citation type="submission" date="2018-10" db="EMBL/GenBank/DDBJ databases">
        <title>Natrarchaeobius chitinivorans gen. nov., sp. nov., and Natrarchaeobius haloalkaliphilus sp. nov., alkaliphilic, chitin-utilizing haloarchaea from hypersaline alkaline lakes.</title>
        <authorList>
            <person name="Sorokin D.Y."/>
            <person name="Elcheninov A.G."/>
            <person name="Kostrikina N.A."/>
            <person name="Bale N.J."/>
            <person name="Sinninghe Damste J.S."/>
            <person name="Khijniak T.V."/>
            <person name="Kublanov I.V."/>
            <person name="Toshchakov S.V."/>
        </authorList>
    </citation>
    <scope>NUCLEOTIDE SEQUENCE [LARGE SCALE GENOMIC DNA]</scope>
    <source>
        <strain evidence="3 4">AArcht7</strain>
    </source>
</reference>
<name>A0A3N6NJZ7_NATCH</name>
<proteinExistence type="predicted"/>
<sequence>MRSRASVDTAEKEGEPMAPKLEGTNSEATQRIWELIESDDLDALDEVLAEDVVLRIPGQEETRGIDEYKEYIRTYKEAFPDTSFEVHDMFVDGDVVVTHRDQ</sequence>
<dbReference type="AlphaFoldDB" id="A0A3N6NJZ7"/>
<dbReference type="EMBL" id="REFZ01000009">
    <property type="protein sequence ID" value="RQG99482.1"/>
    <property type="molecule type" value="Genomic_DNA"/>
</dbReference>
<comment type="caution">
    <text evidence="3">The sequence shown here is derived from an EMBL/GenBank/DDBJ whole genome shotgun (WGS) entry which is preliminary data.</text>
</comment>
<evidence type="ECO:0000256" key="1">
    <source>
        <dbReference type="SAM" id="MobiDB-lite"/>
    </source>
</evidence>
<gene>
    <name evidence="3" type="ORF">EA472_14780</name>
</gene>
<dbReference type="Proteomes" id="UP000281431">
    <property type="component" value="Unassembled WGS sequence"/>
</dbReference>
<dbReference type="InterPro" id="IPR032710">
    <property type="entry name" value="NTF2-like_dom_sf"/>
</dbReference>
<organism evidence="3 4">
    <name type="scientific">Natrarchaeobius chitinivorans</name>
    <dbReference type="NCBI Taxonomy" id="1679083"/>
    <lineage>
        <taxon>Archaea</taxon>
        <taxon>Methanobacteriati</taxon>
        <taxon>Methanobacteriota</taxon>
        <taxon>Stenosarchaea group</taxon>
        <taxon>Halobacteria</taxon>
        <taxon>Halobacteriales</taxon>
        <taxon>Natrialbaceae</taxon>
        <taxon>Natrarchaeobius</taxon>
    </lineage>
</organism>
<evidence type="ECO:0000313" key="4">
    <source>
        <dbReference type="Proteomes" id="UP000281431"/>
    </source>
</evidence>
<accession>A0A3N6NJZ7</accession>
<feature type="region of interest" description="Disordered" evidence="1">
    <location>
        <begin position="1"/>
        <end position="27"/>
    </location>
</feature>
<dbReference type="Pfam" id="PF12680">
    <property type="entry name" value="SnoaL_2"/>
    <property type="match status" value="1"/>
</dbReference>
<evidence type="ECO:0000259" key="2">
    <source>
        <dbReference type="Pfam" id="PF12680"/>
    </source>
</evidence>
<dbReference type="SUPFAM" id="SSF54427">
    <property type="entry name" value="NTF2-like"/>
    <property type="match status" value="1"/>
</dbReference>
<feature type="domain" description="SnoaL-like" evidence="2">
    <location>
        <begin position="30"/>
        <end position="99"/>
    </location>
</feature>